<evidence type="ECO:0000256" key="1">
    <source>
        <dbReference type="SAM" id="MobiDB-lite"/>
    </source>
</evidence>
<name>A0A8J8NSU4_HALGN</name>
<protein>
    <submittedName>
        <fullName evidence="2">Uncharacterized protein</fullName>
    </submittedName>
</protein>
<organism evidence="2 3">
    <name type="scientific">Halteria grandinella</name>
    <dbReference type="NCBI Taxonomy" id="5974"/>
    <lineage>
        <taxon>Eukaryota</taxon>
        <taxon>Sar</taxon>
        <taxon>Alveolata</taxon>
        <taxon>Ciliophora</taxon>
        <taxon>Intramacronucleata</taxon>
        <taxon>Spirotrichea</taxon>
        <taxon>Stichotrichia</taxon>
        <taxon>Sporadotrichida</taxon>
        <taxon>Halteriidae</taxon>
        <taxon>Halteria</taxon>
    </lineage>
</organism>
<feature type="compositionally biased region" description="Polar residues" evidence="1">
    <location>
        <begin position="248"/>
        <end position="267"/>
    </location>
</feature>
<feature type="compositionally biased region" description="Low complexity" evidence="1">
    <location>
        <begin position="199"/>
        <end position="218"/>
    </location>
</feature>
<comment type="caution">
    <text evidence="2">The sequence shown here is derived from an EMBL/GenBank/DDBJ whole genome shotgun (WGS) entry which is preliminary data.</text>
</comment>
<evidence type="ECO:0000313" key="3">
    <source>
        <dbReference type="Proteomes" id="UP000785679"/>
    </source>
</evidence>
<proteinExistence type="predicted"/>
<reference evidence="2" key="1">
    <citation type="submission" date="2019-06" db="EMBL/GenBank/DDBJ databases">
        <authorList>
            <person name="Zheng W."/>
        </authorList>
    </citation>
    <scope>NUCLEOTIDE SEQUENCE</scope>
    <source>
        <strain evidence="2">QDHG01</strain>
    </source>
</reference>
<accession>A0A8J8NSU4</accession>
<dbReference type="AlphaFoldDB" id="A0A8J8NSU4"/>
<dbReference type="EMBL" id="RRYP01008307">
    <property type="protein sequence ID" value="TNV79860.1"/>
    <property type="molecule type" value="Genomic_DNA"/>
</dbReference>
<keyword evidence="3" id="KW-1185">Reference proteome</keyword>
<dbReference type="Proteomes" id="UP000785679">
    <property type="component" value="Unassembled WGS sequence"/>
</dbReference>
<feature type="compositionally biased region" description="Polar residues" evidence="1">
    <location>
        <begin position="118"/>
        <end position="132"/>
    </location>
</feature>
<feature type="region of interest" description="Disordered" evidence="1">
    <location>
        <begin position="118"/>
        <end position="155"/>
    </location>
</feature>
<sequence>MALQQQILLPSFSNHRGLPCFEFGIQEYEKIDEIYSKWHSIDKNEQTINEIGVSHGKYQQDLDIDSSEEMKQEVTLEKPAFVRKPKQHFNTNCTPSTQGSSGFEQNTSLLNNIKYSQDQKGQIRQEQQLSFSKKQESRFLPPQSPSIGGDTTGQQNGSFNFKEYIKAFVAEVQTIGNYKLQNSQISQNPNPDRHNPIQSSSSVKVHSSISPMNNNSKQKSQEKEESKSISNSVGVMGSSMGQSFQGSVKSSTYQQSTIPMDASSTSKLSDHSHDISEIETILDNELSKKQFIELHKGTINLETLGILVGVVTKHIEHFKFYLLKNNAEYNKAKGLILNQQLLITQGINEFQEIDAQDGLDQLKQLKPTFLKTNVCIFKHD</sequence>
<feature type="compositionally biased region" description="Low complexity" evidence="1">
    <location>
        <begin position="228"/>
        <end position="247"/>
    </location>
</feature>
<feature type="region of interest" description="Disordered" evidence="1">
    <location>
        <begin position="182"/>
        <end position="271"/>
    </location>
</feature>
<evidence type="ECO:0000313" key="2">
    <source>
        <dbReference type="EMBL" id="TNV79860.1"/>
    </source>
</evidence>
<gene>
    <name evidence="2" type="ORF">FGO68_gene12696</name>
</gene>